<accession>A0ABW2Y6C8</accession>
<dbReference type="SUPFAM" id="SSF56655">
    <property type="entry name" value="Carbohydrate phosphatase"/>
    <property type="match status" value="1"/>
</dbReference>
<dbReference type="CDD" id="cd01637">
    <property type="entry name" value="IMPase_like"/>
    <property type="match status" value="1"/>
</dbReference>
<name>A0ABW2Y6C8_9BIFI</name>
<reference evidence="2" key="1">
    <citation type="journal article" date="2019" name="Int. J. Syst. Evol. Microbiol.">
        <title>The Global Catalogue of Microorganisms (GCM) 10K type strain sequencing project: providing services to taxonomists for standard genome sequencing and annotation.</title>
        <authorList>
            <consortium name="The Broad Institute Genomics Platform"/>
            <consortium name="The Broad Institute Genome Sequencing Center for Infectious Disease"/>
            <person name="Wu L."/>
            <person name="Ma J."/>
        </authorList>
    </citation>
    <scope>NUCLEOTIDE SEQUENCE [LARGE SCALE GENOMIC DNA]</scope>
    <source>
        <strain evidence="2">CCM 8604</strain>
    </source>
</reference>
<dbReference type="PANTHER" id="PTHR20854:SF4">
    <property type="entry name" value="INOSITOL-1-MONOPHOSPHATASE-RELATED"/>
    <property type="match status" value="1"/>
</dbReference>
<organism evidence="1 2">
    <name type="scientific">Alloscardovia venturai</name>
    <dbReference type="NCBI Taxonomy" id="1769421"/>
    <lineage>
        <taxon>Bacteria</taxon>
        <taxon>Bacillati</taxon>
        <taxon>Actinomycetota</taxon>
        <taxon>Actinomycetes</taxon>
        <taxon>Bifidobacteriales</taxon>
        <taxon>Bifidobacteriaceae</taxon>
        <taxon>Alloscardovia</taxon>
    </lineage>
</organism>
<dbReference type="Gene3D" id="3.40.190.80">
    <property type="match status" value="1"/>
</dbReference>
<dbReference type="Gene3D" id="3.30.540.10">
    <property type="entry name" value="Fructose-1,6-Bisphosphatase, subunit A, domain 1"/>
    <property type="match status" value="1"/>
</dbReference>
<protein>
    <submittedName>
        <fullName evidence="1">Inositol monophosphatase family protein</fullName>
    </submittedName>
</protein>
<evidence type="ECO:0000313" key="2">
    <source>
        <dbReference type="Proteomes" id="UP001597036"/>
    </source>
</evidence>
<dbReference type="PRINTS" id="PR00377">
    <property type="entry name" value="IMPHPHTASES"/>
</dbReference>
<dbReference type="InterPro" id="IPR000760">
    <property type="entry name" value="Inositol_monophosphatase-like"/>
</dbReference>
<dbReference type="EMBL" id="JBHTHQ010000021">
    <property type="protein sequence ID" value="MFD0705296.1"/>
    <property type="molecule type" value="Genomic_DNA"/>
</dbReference>
<dbReference type="Pfam" id="PF00459">
    <property type="entry name" value="Inositol_P"/>
    <property type="match status" value="1"/>
</dbReference>
<evidence type="ECO:0000313" key="1">
    <source>
        <dbReference type="EMBL" id="MFD0705296.1"/>
    </source>
</evidence>
<keyword evidence="2" id="KW-1185">Reference proteome</keyword>
<dbReference type="Proteomes" id="UP001597036">
    <property type="component" value="Unassembled WGS sequence"/>
</dbReference>
<dbReference type="RefSeq" id="WP_377938988.1">
    <property type="nucleotide sequence ID" value="NZ_JBHTHQ010000021.1"/>
</dbReference>
<comment type="caution">
    <text evidence="1">The sequence shown here is derived from an EMBL/GenBank/DDBJ whole genome shotgun (WGS) entry which is preliminary data.</text>
</comment>
<proteinExistence type="predicted"/>
<gene>
    <name evidence="1" type="ORF">ACFQY8_06010</name>
</gene>
<sequence>MDLQQIAMQVAKVAAEAGQHAVQDQLTPHVLRVQGSGGAEELDKKKYSSDVDGNVVRFIREKVINIDPLDGFWEEVGSDRKPRERYWCIGHIDGSINYMRNMPEWTVTVSIFEIDDDGEATPIMGVVHAPALNVSYVAAKGYGAIRIRRSPLGDKREAIMPTMTSTLKNSVISFGMSYFSRESMRALNTVSALAGLPSDIKRVGPASLDLCKVADGTYDAYFEPSLHSWDIPAVSAATVVVWEAQGRLRQWDGSAISWYHTNDVVASNGLIIEELRPYLIENMEGK</sequence>
<dbReference type="PANTHER" id="PTHR20854">
    <property type="entry name" value="INOSITOL MONOPHOSPHATASE"/>
    <property type="match status" value="1"/>
</dbReference>